<evidence type="ECO:0000313" key="1">
    <source>
        <dbReference type="EMBL" id="KAK5948703.1"/>
    </source>
</evidence>
<dbReference type="Proteomes" id="UP001316803">
    <property type="component" value="Unassembled WGS sequence"/>
</dbReference>
<accession>A0AAN8ENI4</accession>
<dbReference type="AlphaFoldDB" id="A0AAN8ENI4"/>
<dbReference type="EMBL" id="JAKLMC020000044">
    <property type="protein sequence ID" value="KAK5948703.1"/>
    <property type="molecule type" value="Genomic_DNA"/>
</dbReference>
<evidence type="ECO:0000313" key="2">
    <source>
        <dbReference type="Proteomes" id="UP001316803"/>
    </source>
</evidence>
<sequence>MPQAAQNKAMSKKYRPPMLKGYLSESNRIHELHLKRPEDQGFIVLDHPLDAVEDDIAVERLEQYMQDNTCSEMLKAVKDDMIGEK</sequence>
<comment type="caution">
    <text evidence="1">The sequence shown here is derived from an EMBL/GenBank/DDBJ whole genome shotgun (WGS) entry which is preliminary data.</text>
</comment>
<proteinExistence type="predicted"/>
<gene>
    <name evidence="1" type="ORF">OHC33_010306</name>
</gene>
<keyword evidence="2" id="KW-1185">Reference proteome</keyword>
<organism evidence="1 2">
    <name type="scientific">Knufia fluminis</name>
    <dbReference type="NCBI Taxonomy" id="191047"/>
    <lineage>
        <taxon>Eukaryota</taxon>
        <taxon>Fungi</taxon>
        <taxon>Dikarya</taxon>
        <taxon>Ascomycota</taxon>
        <taxon>Pezizomycotina</taxon>
        <taxon>Eurotiomycetes</taxon>
        <taxon>Chaetothyriomycetidae</taxon>
        <taxon>Chaetothyriales</taxon>
        <taxon>Trichomeriaceae</taxon>
        <taxon>Knufia</taxon>
    </lineage>
</organism>
<protein>
    <submittedName>
        <fullName evidence="1">Uncharacterized protein</fullName>
    </submittedName>
</protein>
<reference evidence="1 2" key="1">
    <citation type="submission" date="2022-12" db="EMBL/GenBank/DDBJ databases">
        <title>Genomic features and morphological characterization of a novel Knufia sp. strain isolated from spacecraft assembly facility.</title>
        <authorList>
            <person name="Teixeira M."/>
            <person name="Chander A.M."/>
            <person name="Stajich J.E."/>
            <person name="Venkateswaran K."/>
        </authorList>
    </citation>
    <scope>NUCLEOTIDE SEQUENCE [LARGE SCALE GENOMIC DNA]</scope>
    <source>
        <strain evidence="1 2">FJI-L2-BK-P2</strain>
    </source>
</reference>
<name>A0AAN8ENI4_9EURO</name>